<evidence type="ECO:0000256" key="6">
    <source>
        <dbReference type="SAM" id="MobiDB-lite"/>
    </source>
</evidence>
<evidence type="ECO:0000259" key="8">
    <source>
        <dbReference type="Pfam" id="PF20684"/>
    </source>
</evidence>
<feature type="region of interest" description="Disordered" evidence="6">
    <location>
        <begin position="361"/>
        <end position="388"/>
    </location>
</feature>
<dbReference type="OrthoDB" id="5278984at2759"/>
<comment type="subcellular location">
    <subcellularLocation>
        <location evidence="1">Membrane</location>
        <topology evidence="1">Multi-pass membrane protein</topology>
    </subcellularLocation>
</comment>
<dbReference type="InterPro" id="IPR052337">
    <property type="entry name" value="SAT4-like"/>
</dbReference>
<dbReference type="AlphaFoldDB" id="A0A175WDP2"/>
<keyword evidence="4 7" id="KW-0472">Membrane</keyword>
<evidence type="ECO:0000256" key="7">
    <source>
        <dbReference type="SAM" id="Phobius"/>
    </source>
</evidence>
<keyword evidence="10" id="KW-1185">Reference proteome</keyword>
<feature type="transmembrane region" description="Helical" evidence="7">
    <location>
        <begin position="59"/>
        <end position="81"/>
    </location>
</feature>
<feature type="transmembrane region" description="Helical" evidence="7">
    <location>
        <begin position="109"/>
        <end position="127"/>
    </location>
</feature>
<protein>
    <recommendedName>
        <fullName evidence="8">Rhodopsin domain-containing protein</fullName>
    </recommendedName>
</protein>
<reference evidence="9 10" key="1">
    <citation type="journal article" date="2016" name="Genome Announc.">
        <title>Genome Sequence of Madurella mycetomatis mm55, Isolated from a Human Mycetoma Case in Sudan.</title>
        <authorList>
            <person name="Smit S."/>
            <person name="Derks M.F."/>
            <person name="Bervoets S."/>
            <person name="Fahal A."/>
            <person name="van Leeuwen W."/>
            <person name="van Belkum A."/>
            <person name="van de Sande W.W."/>
        </authorList>
    </citation>
    <scope>NUCLEOTIDE SEQUENCE [LARGE SCALE GENOMIC DNA]</scope>
    <source>
        <strain evidence="10">mm55</strain>
    </source>
</reference>
<dbReference type="InterPro" id="IPR049326">
    <property type="entry name" value="Rhodopsin_dom_fungi"/>
</dbReference>
<evidence type="ECO:0000256" key="2">
    <source>
        <dbReference type="ARBA" id="ARBA00022692"/>
    </source>
</evidence>
<comment type="caution">
    <text evidence="9">The sequence shown here is derived from an EMBL/GenBank/DDBJ whole genome shotgun (WGS) entry which is preliminary data.</text>
</comment>
<feature type="transmembrane region" description="Helical" evidence="7">
    <location>
        <begin position="236"/>
        <end position="256"/>
    </location>
</feature>
<feature type="transmembrane region" description="Helical" evidence="7">
    <location>
        <begin position="276"/>
        <end position="299"/>
    </location>
</feature>
<dbReference type="GO" id="GO:0016020">
    <property type="term" value="C:membrane"/>
    <property type="evidence" value="ECO:0007669"/>
    <property type="project" value="UniProtKB-SubCell"/>
</dbReference>
<organism evidence="9 10">
    <name type="scientific">Madurella mycetomatis</name>
    <dbReference type="NCBI Taxonomy" id="100816"/>
    <lineage>
        <taxon>Eukaryota</taxon>
        <taxon>Fungi</taxon>
        <taxon>Dikarya</taxon>
        <taxon>Ascomycota</taxon>
        <taxon>Pezizomycotina</taxon>
        <taxon>Sordariomycetes</taxon>
        <taxon>Sordariomycetidae</taxon>
        <taxon>Sordariales</taxon>
        <taxon>Sordariales incertae sedis</taxon>
        <taxon>Madurella</taxon>
    </lineage>
</organism>
<feature type="transmembrane region" description="Helical" evidence="7">
    <location>
        <begin position="27"/>
        <end position="47"/>
    </location>
</feature>
<keyword evidence="2 7" id="KW-0812">Transmembrane</keyword>
<accession>A0A175WDP2</accession>
<dbReference type="PANTHER" id="PTHR33048:SF129">
    <property type="entry name" value="INTEGRAL MEMBRANE PROTEIN-RELATED"/>
    <property type="match status" value="1"/>
</dbReference>
<evidence type="ECO:0000313" key="10">
    <source>
        <dbReference type="Proteomes" id="UP000078237"/>
    </source>
</evidence>
<dbReference type="Proteomes" id="UP000078237">
    <property type="component" value="Unassembled WGS sequence"/>
</dbReference>
<feature type="compositionally biased region" description="Polar residues" evidence="6">
    <location>
        <begin position="379"/>
        <end position="388"/>
    </location>
</feature>
<evidence type="ECO:0000256" key="5">
    <source>
        <dbReference type="ARBA" id="ARBA00038359"/>
    </source>
</evidence>
<dbReference type="EMBL" id="LCTW02000025">
    <property type="protein sequence ID" value="KXX81898.1"/>
    <property type="molecule type" value="Genomic_DNA"/>
</dbReference>
<dbReference type="VEuPathDB" id="FungiDB:MMYC01_202347"/>
<keyword evidence="3 7" id="KW-1133">Transmembrane helix</keyword>
<feature type="domain" description="Rhodopsin" evidence="8">
    <location>
        <begin position="43"/>
        <end position="300"/>
    </location>
</feature>
<name>A0A175WDP2_9PEZI</name>
<feature type="transmembrane region" description="Helical" evidence="7">
    <location>
        <begin position="139"/>
        <end position="161"/>
    </location>
</feature>
<evidence type="ECO:0000313" key="9">
    <source>
        <dbReference type="EMBL" id="KXX81898.1"/>
    </source>
</evidence>
<evidence type="ECO:0000256" key="3">
    <source>
        <dbReference type="ARBA" id="ARBA00022989"/>
    </source>
</evidence>
<proteinExistence type="inferred from homology"/>
<evidence type="ECO:0000256" key="1">
    <source>
        <dbReference type="ARBA" id="ARBA00004141"/>
    </source>
</evidence>
<dbReference type="Pfam" id="PF20684">
    <property type="entry name" value="Fung_rhodopsin"/>
    <property type="match status" value="1"/>
</dbReference>
<comment type="similarity">
    <text evidence="5">Belongs to the SAT4 family.</text>
</comment>
<dbReference type="STRING" id="100816.A0A175WDP2"/>
<evidence type="ECO:0000256" key="4">
    <source>
        <dbReference type="ARBA" id="ARBA00023136"/>
    </source>
</evidence>
<feature type="transmembrane region" description="Helical" evidence="7">
    <location>
        <begin position="199"/>
        <end position="224"/>
    </location>
</feature>
<sequence length="388" mass="42868">MQLRVEIVASWPQPNYDSPEVHGPTSVIVELFLLSLVTIILSIRLYTRCYISKGFGRDDVLIFMAYLPAAAFVVIEVVAYYKLDRDRHIWDVRPELAAPILQVGLAEEILFAIAACCTKLSVLTLIYRITSVASVWTKNITIVVAVVVTLDTIAFTLVTIFQCTQVSSGMLGTIKPDDRPISDLWAISLTPQRCIDFGVHMLVASVFNTVQDFVIVLVPVKTVIGLHLPVIQRVTVLLLFAGGILVGIAGAVRTHFSWLTVFSPDGDINWHTYDMMLASSIELLLGIVCASVPATKPFFSLYGSRLLRLTQTTRELSTVRHEVGRIHSTASSASIYIIWDFEIKPAFPKGLQREMAMESGPATLPDLDKPLPKLPKQTPGLTSDRSIT</sequence>
<dbReference type="PANTHER" id="PTHR33048">
    <property type="entry name" value="PTH11-LIKE INTEGRAL MEMBRANE PROTEIN (AFU_ORTHOLOGUE AFUA_5G11245)"/>
    <property type="match status" value="1"/>
</dbReference>
<gene>
    <name evidence="9" type="ORF">MMYC01_202347</name>
</gene>